<organism evidence="2 3">
    <name type="scientific">Cyanidium caldarium</name>
    <name type="common">Red alga</name>
    <dbReference type="NCBI Taxonomy" id="2771"/>
    <lineage>
        <taxon>Eukaryota</taxon>
        <taxon>Rhodophyta</taxon>
        <taxon>Bangiophyceae</taxon>
        <taxon>Cyanidiales</taxon>
        <taxon>Cyanidiaceae</taxon>
        <taxon>Cyanidium</taxon>
    </lineage>
</organism>
<gene>
    <name evidence="2" type="ORF">CDCA_CDCA11G3298</name>
</gene>
<evidence type="ECO:0000313" key="2">
    <source>
        <dbReference type="EMBL" id="KAK4537273.1"/>
    </source>
</evidence>
<feature type="compositionally biased region" description="Acidic residues" evidence="1">
    <location>
        <begin position="19"/>
        <end position="31"/>
    </location>
</feature>
<feature type="compositionally biased region" description="Polar residues" evidence="1">
    <location>
        <begin position="154"/>
        <end position="167"/>
    </location>
</feature>
<feature type="region of interest" description="Disordered" evidence="1">
    <location>
        <begin position="1"/>
        <end position="49"/>
    </location>
</feature>
<feature type="region of interest" description="Disordered" evidence="1">
    <location>
        <begin position="129"/>
        <end position="167"/>
    </location>
</feature>
<dbReference type="EMBL" id="JANCYW010000011">
    <property type="protein sequence ID" value="KAK4537273.1"/>
    <property type="molecule type" value="Genomic_DNA"/>
</dbReference>
<protein>
    <submittedName>
        <fullName evidence="2">Uncharacterized protein</fullName>
    </submittedName>
</protein>
<keyword evidence="3" id="KW-1185">Reference proteome</keyword>
<name>A0AAV9IZQ4_CYACA</name>
<reference evidence="2 3" key="1">
    <citation type="submission" date="2022-07" db="EMBL/GenBank/DDBJ databases">
        <title>Genome-wide signatures of adaptation to extreme environments.</title>
        <authorList>
            <person name="Cho C.H."/>
            <person name="Yoon H.S."/>
        </authorList>
    </citation>
    <scope>NUCLEOTIDE SEQUENCE [LARGE SCALE GENOMIC DNA]</scope>
    <source>
        <strain evidence="2 3">DBV 063 E5</strain>
    </source>
</reference>
<comment type="caution">
    <text evidence="2">The sequence shown here is derived from an EMBL/GenBank/DDBJ whole genome shotgun (WGS) entry which is preliminary data.</text>
</comment>
<proteinExistence type="predicted"/>
<dbReference type="Proteomes" id="UP001301350">
    <property type="component" value="Unassembled WGS sequence"/>
</dbReference>
<accession>A0AAV9IZQ4</accession>
<dbReference type="AlphaFoldDB" id="A0AAV9IZQ4"/>
<sequence length="167" mass="17425">MRPRGSRRLDGTKKALTVIEEDSASDDEPGDDGSTGASRPSAHDRAPVDALTQEVSRLKVQLAESQNRTAELETLVESLREELRQARESIAAVTPTGGNGWAVAMTPRAAVPVSAATGPVVGRNLLGILKNASHGGGGGVESAQPLPSRLRELQSPSAAVSTRRSGR</sequence>
<evidence type="ECO:0000313" key="3">
    <source>
        <dbReference type="Proteomes" id="UP001301350"/>
    </source>
</evidence>
<evidence type="ECO:0000256" key="1">
    <source>
        <dbReference type="SAM" id="MobiDB-lite"/>
    </source>
</evidence>